<evidence type="ECO:0000256" key="1">
    <source>
        <dbReference type="ARBA" id="ARBA00023295"/>
    </source>
</evidence>
<dbReference type="Gene3D" id="2.60.40.10">
    <property type="entry name" value="Immunoglobulins"/>
    <property type="match status" value="1"/>
</dbReference>
<organism evidence="5 6">
    <name type="scientific">Actinoallomurus oryzae</name>
    <dbReference type="NCBI Taxonomy" id="502180"/>
    <lineage>
        <taxon>Bacteria</taxon>
        <taxon>Bacillati</taxon>
        <taxon>Actinomycetota</taxon>
        <taxon>Actinomycetes</taxon>
        <taxon>Streptosporangiales</taxon>
        <taxon>Thermomonosporaceae</taxon>
        <taxon>Actinoallomurus</taxon>
    </lineage>
</organism>
<keyword evidence="6" id="KW-1185">Reference proteome</keyword>
<dbReference type="PROSITE" id="PS50853">
    <property type="entry name" value="FN3"/>
    <property type="match status" value="1"/>
</dbReference>
<dbReference type="SUPFAM" id="SSF49265">
    <property type="entry name" value="Fibronectin type III"/>
    <property type="match status" value="1"/>
</dbReference>
<feature type="domain" description="Fibronectin type-III" evidence="4">
    <location>
        <begin position="490"/>
        <end position="583"/>
    </location>
</feature>
<sequence>MLGSLQDLVWRAVRAVMARRTPGRTIAGGLAATLLLAGVAFAAGKGIASAGFSTHAGTAWLGTTPRGSVTLVDGTSGRPSAEIVLPGTAGHRLQISQDGDTILVYDPSTGVLTKIDSGRLTAGPARATVPGVRLVAGAKAAYLVDYGAGTVQRIDLATLENVGAVIRVPGHLGTAGVDAQGTLWVPRSDDGMVVPVTSGGLGTPVDVQGRGSNMAVSVVGGRPVVVDGTKGRVSVLTATGVAWSAALPGAASGAALLAPATQDKGRLPLVDKTGGRLFVVDTDAHKVQSVRLDNGGGHDLGAPAMNGDRVYIPDQSTGSVLVYSTTHHTWEPSFPVSGKAGPIDTLPENDAVYFNDTESSHAVVVGADGTPRPVQKFTPVRPGAKKSPSPAGPVLPGSTPSAPATRPTVPGSGPSGPVTVRTPGPGTPSRPSDTSGPPDPSGIPTTPSGTPTDGTDPTPTPPDDTTPTPPTNTTPTPTPTPTDTVPAPEPPGAPTGVGAAPQPGGSVRVSWSPPSGAPKNVSYTVSYSDGDDSSGSVQTTSTVLTVDATRLVFLRTYTFSVTAHTDGGDSSEATAKARSGGDGKSFTVDVSKTTTDPVNPCTDLPNCRATMREDPTHTSASTGEAPQGSTVVGYCHKDGQSIGNDDGVRSTQWILIEHDGKRGYVSTLWLGGADAYESVWPCP</sequence>
<feature type="region of interest" description="Disordered" evidence="3">
    <location>
        <begin position="366"/>
        <end position="517"/>
    </location>
</feature>
<feature type="compositionally biased region" description="Low complexity" evidence="3">
    <location>
        <begin position="405"/>
        <end position="457"/>
    </location>
</feature>
<evidence type="ECO:0000313" key="6">
    <source>
        <dbReference type="Proteomes" id="UP001500503"/>
    </source>
</evidence>
<evidence type="ECO:0000256" key="3">
    <source>
        <dbReference type="SAM" id="MobiDB-lite"/>
    </source>
</evidence>
<keyword evidence="2" id="KW-0119">Carbohydrate metabolism</keyword>
<accession>A0ABP8Q658</accession>
<dbReference type="EMBL" id="BAABHF010000022">
    <property type="protein sequence ID" value="GAA4497579.1"/>
    <property type="molecule type" value="Genomic_DNA"/>
</dbReference>
<dbReference type="Pfam" id="PF00041">
    <property type="entry name" value="fn3"/>
    <property type="match status" value="1"/>
</dbReference>
<feature type="region of interest" description="Disordered" evidence="3">
    <location>
        <begin position="564"/>
        <end position="584"/>
    </location>
</feature>
<evidence type="ECO:0000259" key="4">
    <source>
        <dbReference type="PROSITE" id="PS50853"/>
    </source>
</evidence>
<proteinExistence type="predicted"/>
<dbReference type="InterPro" id="IPR036116">
    <property type="entry name" value="FN3_sf"/>
</dbReference>
<dbReference type="InterPro" id="IPR013783">
    <property type="entry name" value="Ig-like_fold"/>
</dbReference>
<protein>
    <recommendedName>
        <fullName evidence="4">Fibronectin type-III domain-containing protein</fullName>
    </recommendedName>
</protein>
<evidence type="ECO:0000256" key="2">
    <source>
        <dbReference type="ARBA" id="ARBA00023326"/>
    </source>
</evidence>
<dbReference type="PRINTS" id="PR01217">
    <property type="entry name" value="PRICHEXTENSN"/>
</dbReference>
<reference evidence="6" key="1">
    <citation type="journal article" date="2019" name="Int. J. Syst. Evol. Microbiol.">
        <title>The Global Catalogue of Microorganisms (GCM) 10K type strain sequencing project: providing services to taxonomists for standard genome sequencing and annotation.</title>
        <authorList>
            <consortium name="The Broad Institute Genomics Platform"/>
            <consortium name="The Broad Institute Genome Sequencing Center for Infectious Disease"/>
            <person name="Wu L."/>
            <person name="Ma J."/>
        </authorList>
    </citation>
    <scope>NUCLEOTIDE SEQUENCE [LARGE SCALE GENOMIC DNA]</scope>
    <source>
        <strain evidence="6">JCM 17933</strain>
    </source>
</reference>
<dbReference type="InterPro" id="IPR011048">
    <property type="entry name" value="Haem_d1_sf"/>
</dbReference>
<dbReference type="InterPro" id="IPR003961">
    <property type="entry name" value="FN3_dom"/>
</dbReference>
<dbReference type="Gene3D" id="2.130.10.10">
    <property type="entry name" value="YVTN repeat-like/Quinoprotein amine dehydrogenase"/>
    <property type="match status" value="1"/>
</dbReference>
<keyword evidence="1" id="KW-0378">Hydrolase</keyword>
<dbReference type="Proteomes" id="UP001500503">
    <property type="component" value="Unassembled WGS sequence"/>
</dbReference>
<dbReference type="CDD" id="cd00063">
    <property type="entry name" value="FN3"/>
    <property type="match status" value="1"/>
</dbReference>
<dbReference type="SUPFAM" id="SSF51004">
    <property type="entry name" value="C-terminal (heme d1) domain of cytochrome cd1-nitrite reductase"/>
    <property type="match status" value="1"/>
</dbReference>
<feature type="compositionally biased region" description="Low complexity" evidence="3">
    <location>
        <begin position="494"/>
        <end position="505"/>
    </location>
</feature>
<feature type="compositionally biased region" description="Pro residues" evidence="3">
    <location>
        <begin position="458"/>
        <end position="480"/>
    </location>
</feature>
<name>A0ABP8Q658_9ACTN</name>
<dbReference type="SMART" id="SM00060">
    <property type="entry name" value="FN3"/>
    <property type="match status" value="1"/>
</dbReference>
<gene>
    <name evidence="5" type="ORF">GCM10023191_041310</name>
</gene>
<comment type="caution">
    <text evidence="5">The sequence shown here is derived from an EMBL/GenBank/DDBJ whole genome shotgun (WGS) entry which is preliminary data.</text>
</comment>
<keyword evidence="1" id="KW-0326">Glycosidase</keyword>
<evidence type="ECO:0000313" key="5">
    <source>
        <dbReference type="EMBL" id="GAA4497579.1"/>
    </source>
</evidence>
<dbReference type="InterPro" id="IPR015943">
    <property type="entry name" value="WD40/YVTN_repeat-like_dom_sf"/>
</dbReference>
<keyword evidence="2" id="KW-0624">Polysaccharide degradation</keyword>